<dbReference type="EMBL" id="JABWDY010005709">
    <property type="protein sequence ID" value="KAF5204218.1"/>
    <property type="molecule type" value="Genomic_DNA"/>
</dbReference>
<gene>
    <name evidence="2" type="ORF">FRX31_006198</name>
</gene>
<protein>
    <submittedName>
        <fullName evidence="2">Transmembrane protein</fullName>
    </submittedName>
</protein>
<dbReference type="PANTHER" id="PTHR35719:SF5">
    <property type="entry name" value="T6K12.7 PROTEIN"/>
    <property type="match status" value="1"/>
</dbReference>
<keyword evidence="3" id="KW-1185">Reference proteome</keyword>
<evidence type="ECO:0000313" key="2">
    <source>
        <dbReference type="EMBL" id="KAF5204218.1"/>
    </source>
</evidence>
<keyword evidence="2" id="KW-0812">Transmembrane</keyword>
<dbReference type="OrthoDB" id="785439at2759"/>
<accession>A0A7J6X5T1</accession>
<name>A0A7J6X5T1_THATH</name>
<feature type="compositionally biased region" description="Basic and acidic residues" evidence="1">
    <location>
        <begin position="247"/>
        <end position="258"/>
    </location>
</feature>
<dbReference type="Proteomes" id="UP000554482">
    <property type="component" value="Unassembled WGS sequence"/>
</dbReference>
<dbReference type="PANTHER" id="PTHR35719">
    <property type="entry name" value="OS01G0680600 PROTEIN"/>
    <property type="match status" value="1"/>
</dbReference>
<dbReference type="AlphaFoldDB" id="A0A7J6X5T1"/>
<feature type="region of interest" description="Disordered" evidence="1">
    <location>
        <begin position="226"/>
        <end position="282"/>
    </location>
</feature>
<sequence length="309" mass="35500">MEAPRLLLLSSSLKQIIPLSSNLRNPNFSYSSSCFKFVHCCFTKKRPPTKTTISTSSSYWDSNAESFRSNRFKFNFDDELSDEDEYDNYDFKWGESPKRKWWSDDDDNSERGAGVVEEVIDRVWFFKVLRSFGWLLPAIMMSMLLATGPKAFLMALALPLGQSALSFAIDKVFGRIQDKPKSRPRPKSKRKPFARAASYVEVNEEELDESSGSSEARQGYQSWVATEDGPVKQNVDQRKPSFGGWDELDRRQRSEKATTRRRRPTAGVPPRQGVEKAKMSRRGRRREAPLLLRLLISVFPFLGSWTKLL</sequence>
<keyword evidence="2" id="KW-0472">Membrane</keyword>
<evidence type="ECO:0000313" key="3">
    <source>
        <dbReference type="Proteomes" id="UP000554482"/>
    </source>
</evidence>
<proteinExistence type="predicted"/>
<organism evidence="2 3">
    <name type="scientific">Thalictrum thalictroides</name>
    <name type="common">Rue-anemone</name>
    <name type="synonym">Anemone thalictroides</name>
    <dbReference type="NCBI Taxonomy" id="46969"/>
    <lineage>
        <taxon>Eukaryota</taxon>
        <taxon>Viridiplantae</taxon>
        <taxon>Streptophyta</taxon>
        <taxon>Embryophyta</taxon>
        <taxon>Tracheophyta</taxon>
        <taxon>Spermatophyta</taxon>
        <taxon>Magnoliopsida</taxon>
        <taxon>Ranunculales</taxon>
        <taxon>Ranunculaceae</taxon>
        <taxon>Thalictroideae</taxon>
        <taxon>Thalictrum</taxon>
    </lineage>
</organism>
<comment type="caution">
    <text evidence="2">The sequence shown here is derived from an EMBL/GenBank/DDBJ whole genome shotgun (WGS) entry which is preliminary data.</text>
</comment>
<reference evidence="2 3" key="1">
    <citation type="submission" date="2020-06" db="EMBL/GenBank/DDBJ databases">
        <title>Transcriptomic and genomic resources for Thalictrum thalictroides and T. hernandezii: Facilitating candidate gene discovery in an emerging model plant lineage.</title>
        <authorList>
            <person name="Arias T."/>
            <person name="Riano-Pachon D.M."/>
            <person name="Di Stilio V.S."/>
        </authorList>
    </citation>
    <scope>NUCLEOTIDE SEQUENCE [LARGE SCALE GENOMIC DNA]</scope>
    <source>
        <strain evidence="3">cv. WT478/WT964</strain>
        <tissue evidence="2">Leaves</tissue>
    </source>
</reference>
<evidence type="ECO:0000256" key="1">
    <source>
        <dbReference type="SAM" id="MobiDB-lite"/>
    </source>
</evidence>